<dbReference type="Proteomes" id="UP000265719">
    <property type="component" value="Chromosome"/>
</dbReference>
<reference evidence="1" key="1">
    <citation type="submission" date="2020-10" db="EMBL/GenBank/DDBJ databases">
        <title>De novo genome project of the cellulose decomposer Thermobifida halotolerans type strain.</title>
        <authorList>
            <person name="Nagy I."/>
            <person name="Horvath B."/>
            <person name="Kukolya J."/>
            <person name="Nagy I."/>
            <person name="Orsini M."/>
        </authorList>
    </citation>
    <scope>NUCLEOTIDE SEQUENCE</scope>
    <source>
        <strain evidence="1">DSM 44931</strain>
    </source>
</reference>
<protein>
    <submittedName>
        <fullName evidence="1">Uncharacterized protein</fullName>
    </submittedName>
</protein>
<proteinExistence type="predicted"/>
<evidence type="ECO:0000313" key="1">
    <source>
        <dbReference type="EMBL" id="UOE18055.1"/>
    </source>
</evidence>
<dbReference type="RefSeq" id="WP_068688544.1">
    <property type="nucleotide sequence ID" value="NZ_CP063196.1"/>
</dbReference>
<dbReference type="KEGG" id="thao:NI17_014480"/>
<evidence type="ECO:0000313" key="2">
    <source>
        <dbReference type="Proteomes" id="UP000265719"/>
    </source>
</evidence>
<dbReference type="AlphaFoldDB" id="A0A399G4P3"/>
<sequence>MGVRELVWAARTVPLVLRVQGFLSWVGARRQVSREPASGSVVRCYDYLSLDSWAEPRADSPRPRSECPEESELLDFLLLARMLEVVVERCDRVPGAVGREHGWVLPGPEYPSLPAEAARVWRAGVELLAVLWAHRVPGEQAGDPVPARWLELLCAADGGTVAVRVLEGLDGGLGDFGCSLATRLLESLGLVCFRYDLDLGECCVLTPLGRHAAALLRRGGVLPVPEAVR</sequence>
<keyword evidence="2" id="KW-1185">Reference proteome</keyword>
<gene>
    <name evidence="1" type="ORF">NI17_014480</name>
</gene>
<dbReference type="OrthoDB" id="3436597at2"/>
<name>A0A399G4P3_9ACTN</name>
<dbReference type="EMBL" id="CP063196">
    <property type="protein sequence ID" value="UOE18055.1"/>
    <property type="molecule type" value="Genomic_DNA"/>
</dbReference>
<accession>A0A399G4P3</accession>
<organism evidence="1 2">
    <name type="scientific">Thermobifida halotolerans</name>
    <dbReference type="NCBI Taxonomy" id="483545"/>
    <lineage>
        <taxon>Bacteria</taxon>
        <taxon>Bacillati</taxon>
        <taxon>Actinomycetota</taxon>
        <taxon>Actinomycetes</taxon>
        <taxon>Streptosporangiales</taxon>
        <taxon>Nocardiopsidaceae</taxon>
        <taxon>Thermobifida</taxon>
    </lineage>
</organism>